<dbReference type="OrthoDB" id="5348546at2759"/>
<feature type="region of interest" description="Disordered" evidence="1">
    <location>
        <begin position="218"/>
        <end position="274"/>
    </location>
</feature>
<evidence type="ECO:0000256" key="1">
    <source>
        <dbReference type="SAM" id="MobiDB-lite"/>
    </source>
</evidence>
<reference evidence="3 4" key="2">
    <citation type="journal article" date="2017" name="Sci. Rep.">
        <title>Ant-infecting Ophiocordyceps genomes reveal a high diversity of potential behavioral manipulation genes and a possible major role for enterotoxins.</title>
        <authorList>
            <person name="de Bekker C."/>
            <person name="Ohm R.A."/>
            <person name="Evans H.C."/>
            <person name="Brachmann A."/>
            <person name="Hughes D.P."/>
        </authorList>
    </citation>
    <scope>NUCLEOTIDE SEQUENCE [LARGE SCALE GENOMIC DNA]</scope>
    <source>
        <strain evidence="3 4">SC16a</strain>
    </source>
</reference>
<feature type="compositionally biased region" description="Acidic residues" evidence="1">
    <location>
        <begin position="328"/>
        <end position="341"/>
    </location>
</feature>
<dbReference type="Proteomes" id="UP000037136">
    <property type="component" value="Unassembled WGS sequence"/>
</dbReference>
<dbReference type="SUPFAM" id="SSF49879">
    <property type="entry name" value="SMAD/FHA domain"/>
    <property type="match status" value="1"/>
</dbReference>
<dbReference type="CDD" id="cd22699">
    <property type="entry name" value="FHA_PLM2-like"/>
    <property type="match status" value="1"/>
</dbReference>
<dbReference type="InterPro" id="IPR008984">
    <property type="entry name" value="SMAD_FHA_dom_sf"/>
</dbReference>
<accession>A0A2A9PEH8</accession>
<name>A0A2A9PEH8_OPHUN</name>
<reference evidence="3 4" key="1">
    <citation type="journal article" date="2015" name="BMC Genomics">
        <title>Gene expression during zombie ant biting behavior reflects the complexity underlying fungal parasitic behavioral manipulation.</title>
        <authorList>
            <person name="de Bekker C."/>
            <person name="Ohm R.A."/>
            <person name="Loreto R.G."/>
            <person name="Sebastian A."/>
            <person name="Albert I."/>
            <person name="Merrow M."/>
            <person name="Brachmann A."/>
            <person name="Hughes D.P."/>
        </authorList>
    </citation>
    <scope>NUCLEOTIDE SEQUENCE [LARGE SCALE GENOMIC DNA]</scope>
    <source>
        <strain evidence="3 4">SC16a</strain>
    </source>
</reference>
<dbReference type="PROSITE" id="PS50006">
    <property type="entry name" value="FHA_DOMAIN"/>
    <property type="match status" value="1"/>
</dbReference>
<organism evidence="3 4">
    <name type="scientific">Ophiocordyceps unilateralis</name>
    <name type="common">Zombie-ant fungus</name>
    <name type="synonym">Torrubia unilateralis</name>
    <dbReference type="NCBI Taxonomy" id="268505"/>
    <lineage>
        <taxon>Eukaryota</taxon>
        <taxon>Fungi</taxon>
        <taxon>Dikarya</taxon>
        <taxon>Ascomycota</taxon>
        <taxon>Pezizomycotina</taxon>
        <taxon>Sordariomycetes</taxon>
        <taxon>Hypocreomycetidae</taxon>
        <taxon>Hypocreales</taxon>
        <taxon>Ophiocordycipitaceae</taxon>
        <taxon>Ophiocordyceps</taxon>
    </lineage>
</organism>
<protein>
    <recommendedName>
        <fullName evidence="2">FHA domain-containing protein</fullName>
    </recommendedName>
</protein>
<feature type="region of interest" description="Disordered" evidence="1">
    <location>
        <begin position="371"/>
        <end position="407"/>
    </location>
</feature>
<evidence type="ECO:0000313" key="4">
    <source>
        <dbReference type="Proteomes" id="UP000037136"/>
    </source>
</evidence>
<proteinExistence type="predicted"/>
<feature type="region of interest" description="Disordered" evidence="1">
    <location>
        <begin position="316"/>
        <end position="347"/>
    </location>
</feature>
<dbReference type="InterPro" id="IPR000253">
    <property type="entry name" value="FHA_dom"/>
</dbReference>
<dbReference type="STRING" id="268505.A0A2A9PEH8"/>
<dbReference type="EMBL" id="LAZP02000164">
    <property type="protein sequence ID" value="PFH59915.1"/>
    <property type="molecule type" value="Genomic_DNA"/>
</dbReference>
<evidence type="ECO:0000313" key="3">
    <source>
        <dbReference type="EMBL" id="PFH59915.1"/>
    </source>
</evidence>
<sequence length="520" mass="56194">MDSPPRLPPSRRVSAHGQPSPSAATTAGTKRLLPAFEPLSSSPGLPRPLKRQNTGAASFMPTPMPTSGPVNPMSSSPPPSHPRLQSQQLAAPTLSTAVLSSPPVPAATITERAPLTALSAVELPENGEIVSLGRSSNSSHVQLSSNRLISRVHVVARYLAGGKLEIQCHGWNGIKVHCQGRTWDLQKGDTFSSQSEGVDVIVDVLDVRVMIQWPRQHGLDDSSAWGDSPSSSARTIVQQQQQQQPWSASPLRRNTRITSPESPTPARRVSMSSQRLHESIMQLPHGSLDDSLRDVDGIQIYEDDADLPVGASMRTEATAKEPGSDAEAQGDEDEDPDEENDPIVHSFGPFGDNIAGRMAMIMSKSPKVKPAAARRPLCPASASTSSMTHGTDESSSESSEKVPPPALDPAVTNHIVNQLAYSRVSSTPLSTIMHNLPAECKAIGEEAVRAVLESTASIGIIRRQGKDAAGKPLESQYYYISEHDDDRQRAAAVVEQLRKPSLRACRKQHKQYYWKRPRTP</sequence>
<evidence type="ECO:0000259" key="2">
    <source>
        <dbReference type="PROSITE" id="PS50006"/>
    </source>
</evidence>
<feature type="compositionally biased region" description="Polar residues" evidence="1">
    <location>
        <begin position="17"/>
        <end position="28"/>
    </location>
</feature>
<dbReference type="AlphaFoldDB" id="A0A2A9PEH8"/>
<gene>
    <name evidence="3" type="ORF">XA68_11714</name>
</gene>
<feature type="region of interest" description="Disordered" evidence="1">
    <location>
        <begin position="1"/>
        <end position="87"/>
    </location>
</feature>
<keyword evidence="4" id="KW-1185">Reference proteome</keyword>
<comment type="caution">
    <text evidence="3">The sequence shown here is derived from an EMBL/GenBank/DDBJ whole genome shotgun (WGS) entry which is preliminary data.</text>
</comment>
<feature type="compositionally biased region" description="Low complexity" evidence="1">
    <location>
        <begin position="221"/>
        <end position="244"/>
    </location>
</feature>
<feature type="domain" description="FHA" evidence="2">
    <location>
        <begin position="130"/>
        <end position="177"/>
    </location>
</feature>